<evidence type="ECO:0000259" key="17">
    <source>
        <dbReference type="PROSITE" id="PS50113"/>
    </source>
</evidence>
<feature type="region of interest" description="Disordered" evidence="14">
    <location>
        <begin position="532"/>
        <end position="560"/>
    </location>
</feature>
<feature type="transmembrane region" description="Helical" evidence="13">
    <location>
        <begin position="142"/>
        <end position="163"/>
    </location>
</feature>
<dbReference type="InterPro" id="IPR005467">
    <property type="entry name" value="His_kinase_dom"/>
</dbReference>
<keyword evidence="5" id="KW-0808">Transferase</keyword>
<dbReference type="InterPro" id="IPR000700">
    <property type="entry name" value="PAS-assoc_C"/>
</dbReference>
<dbReference type="CDD" id="cd16922">
    <property type="entry name" value="HATPase_EvgS-ArcB-TorS-like"/>
    <property type="match status" value="1"/>
</dbReference>
<dbReference type="PROSITE" id="PS50109">
    <property type="entry name" value="HIS_KIN"/>
    <property type="match status" value="1"/>
</dbReference>
<dbReference type="Pfam" id="PF00512">
    <property type="entry name" value="HisKA"/>
    <property type="match status" value="1"/>
</dbReference>
<dbReference type="CDD" id="cd00130">
    <property type="entry name" value="PAS"/>
    <property type="match status" value="1"/>
</dbReference>
<evidence type="ECO:0000256" key="12">
    <source>
        <dbReference type="ARBA" id="ARBA00074306"/>
    </source>
</evidence>
<evidence type="ECO:0000313" key="20">
    <source>
        <dbReference type="Proteomes" id="UP000553776"/>
    </source>
</evidence>
<dbReference type="InterPro" id="IPR036890">
    <property type="entry name" value="HATPase_C_sf"/>
</dbReference>
<dbReference type="PROSITE" id="PS50924">
    <property type="entry name" value="MHYT"/>
    <property type="match status" value="1"/>
</dbReference>
<sequence length="653" mass="71948">MHPDTGQFNWLLVFFSVLVSIVSSYAAIDLVGRAGRSSAKAAGMLRLLGAIVMGMGIWSMHFIGILAMHMDAATCYNLSLLFLSVVLPVLASYGAMLLIASPKPSRKRAVSAGLLVGVAIVAMHITGMKSMRLDGRLHYSPWWNAASALIAFLIPCLAFLLPLTRRAQGMERLPVRLRAACAAMLGLATSGMHYAAMAGTTIEPYGPDGRTRVDGIDPPYLAAFVGGATLFIVATIWTVLFLDRQNALRSARFNERRYFSLFEHSPDMVVCYDPHQHRVISMNPSVLRNTGYTEADLPGTNMSELVCFPEELAAVEECFDQVVGLSAARHLEFHVFSKDRSRMLISATMFPLFVDEKQYLYLVARDITEQKRAELELIRAKEAAESADRVKSRFLATMSHEIRTPLNGIVGITELLLASSPTESQRELLLLQEKSSQALLRILNDILDFSRIESGRIDLIEERFDLRRCLRECLDLFSVNARQRGIELELKVSPGMPAALYGDQLRLRQIAINLIGNAVKFTDTGTVQVEAEVEDEGGMGQEEARPASGAEEGTSNPDGLPAFGRKRMVVRFLVSDTGIGIDPDKAHMLFLPFTQLDSAMNRRYDGAGLGLAICKNLVELMGGQIWLDTSWSKGAAIGFRLPFGADDGRNDRH</sequence>
<name>A0A841TWC3_9BACL</name>
<dbReference type="Pfam" id="PF03707">
    <property type="entry name" value="MHYT"/>
    <property type="match status" value="2"/>
</dbReference>
<dbReference type="PRINTS" id="PR00344">
    <property type="entry name" value="BCTRLSENSOR"/>
</dbReference>
<evidence type="ECO:0000256" key="10">
    <source>
        <dbReference type="ARBA" id="ARBA00064003"/>
    </source>
</evidence>
<dbReference type="InterPro" id="IPR003661">
    <property type="entry name" value="HisK_dim/P_dom"/>
</dbReference>
<keyword evidence="13" id="KW-0812">Transmembrane</keyword>
<dbReference type="PROSITE" id="PS50113">
    <property type="entry name" value="PAC"/>
    <property type="match status" value="1"/>
</dbReference>
<dbReference type="EC" id="2.7.13.3" evidence="3"/>
<feature type="transmembrane region" description="Helical" evidence="13">
    <location>
        <begin position="44"/>
        <end position="68"/>
    </location>
</feature>
<dbReference type="SUPFAM" id="SSF55874">
    <property type="entry name" value="ATPase domain of HSP90 chaperone/DNA topoisomerase II/histidine kinase"/>
    <property type="match status" value="1"/>
</dbReference>
<dbReference type="EMBL" id="JACJVR010000054">
    <property type="protein sequence ID" value="MBB6692566.1"/>
    <property type="molecule type" value="Genomic_DNA"/>
</dbReference>
<evidence type="ECO:0000256" key="3">
    <source>
        <dbReference type="ARBA" id="ARBA00012438"/>
    </source>
</evidence>
<evidence type="ECO:0000256" key="1">
    <source>
        <dbReference type="ARBA" id="ARBA00000085"/>
    </source>
</evidence>
<dbReference type="InterPro" id="IPR000014">
    <property type="entry name" value="PAS"/>
</dbReference>
<dbReference type="Pfam" id="PF02518">
    <property type="entry name" value="HATPase_c"/>
    <property type="match status" value="1"/>
</dbReference>
<evidence type="ECO:0000259" key="18">
    <source>
        <dbReference type="PROSITE" id="PS50924"/>
    </source>
</evidence>
<dbReference type="InterPro" id="IPR003594">
    <property type="entry name" value="HATPase_dom"/>
</dbReference>
<dbReference type="SMART" id="SM00388">
    <property type="entry name" value="HisKA"/>
    <property type="match status" value="1"/>
</dbReference>
<keyword evidence="9" id="KW-0902">Two-component regulatory system</keyword>
<dbReference type="FunFam" id="1.10.287.130:FF:000002">
    <property type="entry name" value="Two-component osmosensing histidine kinase"/>
    <property type="match status" value="1"/>
</dbReference>
<dbReference type="InterPro" id="IPR035965">
    <property type="entry name" value="PAS-like_dom_sf"/>
</dbReference>
<feature type="domain" description="PAS" evidence="16">
    <location>
        <begin position="254"/>
        <end position="326"/>
    </location>
</feature>
<dbReference type="GO" id="GO:0000155">
    <property type="term" value="F:phosphorelay sensor kinase activity"/>
    <property type="evidence" value="ECO:0007669"/>
    <property type="project" value="InterPro"/>
</dbReference>
<dbReference type="Proteomes" id="UP000553776">
    <property type="component" value="Unassembled WGS sequence"/>
</dbReference>
<dbReference type="AlphaFoldDB" id="A0A841TWC3"/>
<dbReference type="Gene3D" id="1.10.287.130">
    <property type="match status" value="1"/>
</dbReference>
<accession>A0A841TWC3</accession>
<dbReference type="NCBIfam" id="TIGR00229">
    <property type="entry name" value="sensory_box"/>
    <property type="match status" value="1"/>
</dbReference>
<evidence type="ECO:0000256" key="7">
    <source>
        <dbReference type="ARBA" id="ARBA00022777"/>
    </source>
</evidence>
<evidence type="ECO:0000256" key="6">
    <source>
        <dbReference type="ARBA" id="ARBA00022741"/>
    </source>
</evidence>
<evidence type="ECO:0000313" key="19">
    <source>
        <dbReference type="EMBL" id="MBB6692566.1"/>
    </source>
</evidence>
<dbReference type="GO" id="GO:0016020">
    <property type="term" value="C:membrane"/>
    <property type="evidence" value="ECO:0007669"/>
    <property type="project" value="UniProtKB-UniRule"/>
</dbReference>
<keyword evidence="13" id="KW-1133">Transmembrane helix</keyword>
<feature type="transmembrane region" description="Helical" evidence="13">
    <location>
        <begin position="12"/>
        <end position="32"/>
    </location>
</feature>
<evidence type="ECO:0000256" key="4">
    <source>
        <dbReference type="ARBA" id="ARBA00022553"/>
    </source>
</evidence>
<comment type="caution">
    <text evidence="19">The sequence shown here is derived from an EMBL/GenBank/DDBJ whole genome shotgun (WGS) entry which is preliminary data.</text>
</comment>
<reference evidence="19 20" key="1">
    <citation type="submission" date="2020-08" db="EMBL/GenBank/DDBJ databases">
        <title>Cohnella phylogeny.</title>
        <authorList>
            <person name="Dunlap C."/>
        </authorList>
    </citation>
    <scope>NUCLEOTIDE SEQUENCE [LARGE SCALE GENOMIC DNA]</scope>
    <source>
        <strain evidence="19 20">DSM 25239</strain>
    </source>
</reference>
<dbReference type="SUPFAM" id="SSF47384">
    <property type="entry name" value="Homodimeric domain of signal transducing histidine kinase"/>
    <property type="match status" value="1"/>
</dbReference>
<feature type="domain" description="MHYT" evidence="18">
    <location>
        <begin position="8"/>
        <end position="203"/>
    </location>
</feature>
<keyword evidence="20" id="KW-1185">Reference proteome</keyword>
<feature type="transmembrane region" description="Helical" evidence="13">
    <location>
        <begin position="220"/>
        <end position="242"/>
    </location>
</feature>
<dbReference type="PROSITE" id="PS50112">
    <property type="entry name" value="PAS"/>
    <property type="match status" value="1"/>
</dbReference>
<keyword evidence="7" id="KW-0418">Kinase</keyword>
<dbReference type="FunFam" id="3.30.565.10:FF:000010">
    <property type="entry name" value="Sensor histidine kinase RcsC"/>
    <property type="match status" value="1"/>
</dbReference>
<keyword evidence="4" id="KW-0597">Phosphoprotein</keyword>
<evidence type="ECO:0000256" key="8">
    <source>
        <dbReference type="ARBA" id="ARBA00022840"/>
    </source>
</evidence>
<evidence type="ECO:0000256" key="14">
    <source>
        <dbReference type="SAM" id="MobiDB-lite"/>
    </source>
</evidence>
<organism evidence="19 20">
    <name type="scientific">Cohnella xylanilytica</name>
    <dbReference type="NCBI Taxonomy" id="557555"/>
    <lineage>
        <taxon>Bacteria</taxon>
        <taxon>Bacillati</taxon>
        <taxon>Bacillota</taxon>
        <taxon>Bacilli</taxon>
        <taxon>Bacillales</taxon>
        <taxon>Paenibacillaceae</taxon>
        <taxon>Cohnella</taxon>
    </lineage>
</organism>
<keyword evidence="13" id="KW-0472">Membrane</keyword>
<dbReference type="RefSeq" id="WP_185136553.1">
    <property type="nucleotide sequence ID" value="NZ_JACJVR010000054.1"/>
</dbReference>
<dbReference type="Gene3D" id="3.30.565.10">
    <property type="entry name" value="Histidine kinase-like ATPase, C-terminal domain"/>
    <property type="match status" value="1"/>
</dbReference>
<dbReference type="SMART" id="SM00387">
    <property type="entry name" value="HATPase_c"/>
    <property type="match status" value="1"/>
</dbReference>
<gene>
    <name evidence="19" type="ORF">H7B90_14245</name>
</gene>
<evidence type="ECO:0000256" key="5">
    <source>
        <dbReference type="ARBA" id="ARBA00022679"/>
    </source>
</evidence>
<comment type="similarity">
    <text evidence="2">In the N-terminal section; belongs to the phytochrome family.</text>
</comment>
<evidence type="ECO:0000256" key="13">
    <source>
        <dbReference type="PROSITE-ProRule" id="PRU00244"/>
    </source>
</evidence>
<dbReference type="SUPFAM" id="SSF55785">
    <property type="entry name" value="PYP-like sensor domain (PAS domain)"/>
    <property type="match status" value="1"/>
</dbReference>
<comment type="subunit">
    <text evidence="10">At low DSF concentrations, interacts with RpfF.</text>
</comment>
<keyword evidence="8" id="KW-0067">ATP-binding</keyword>
<evidence type="ECO:0000256" key="9">
    <source>
        <dbReference type="ARBA" id="ARBA00023012"/>
    </source>
</evidence>
<protein>
    <recommendedName>
        <fullName evidence="12">Circadian input-output histidine kinase CikA</fullName>
        <ecNumber evidence="3">2.7.13.3</ecNumber>
    </recommendedName>
    <alternativeName>
        <fullName evidence="11">Sensory/regulatory protein RpfC</fullName>
    </alternativeName>
</protein>
<dbReference type="InterPro" id="IPR005330">
    <property type="entry name" value="MHYT_dom"/>
</dbReference>
<dbReference type="GO" id="GO:0005524">
    <property type="term" value="F:ATP binding"/>
    <property type="evidence" value="ECO:0007669"/>
    <property type="project" value="UniProtKB-KW"/>
</dbReference>
<feature type="transmembrane region" description="Helical" evidence="13">
    <location>
        <begin position="80"/>
        <end position="100"/>
    </location>
</feature>
<feature type="transmembrane region" description="Helical" evidence="13">
    <location>
        <begin position="112"/>
        <end position="130"/>
    </location>
</feature>
<evidence type="ECO:0000259" key="15">
    <source>
        <dbReference type="PROSITE" id="PS50109"/>
    </source>
</evidence>
<proteinExistence type="inferred from homology"/>
<dbReference type="InterPro" id="IPR004358">
    <property type="entry name" value="Sig_transdc_His_kin-like_C"/>
</dbReference>
<feature type="domain" description="Histidine kinase" evidence="15">
    <location>
        <begin position="397"/>
        <end position="645"/>
    </location>
</feature>
<evidence type="ECO:0000259" key="16">
    <source>
        <dbReference type="PROSITE" id="PS50112"/>
    </source>
</evidence>
<dbReference type="PANTHER" id="PTHR43047">
    <property type="entry name" value="TWO-COMPONENT HISTIDINE PROTEIN KINASE"/>
    <property type="match status" value="1"/>
</dbReference>
<feature type="transmembrane region" description="Helical" evidence="13">
    <location>
        <begin position="175"/>
        <end position="196"/>
    </location>
</feature>
<feature type="domain" description="PAC" evidence="17">
    <location>
        <begin position="329"/>
        <end position="379"/>
    </location>
</feature>
<dbReference type="SMART" id="SM00091">
    <property type="entry name" value="PAS"/>
    <property type="match status" value="1"/>
</dbReference>
<dbReference type="Gene3D" id="3.30.450.20">
    <property type="entry name" value="PAS domain"/>
    <property type="match status" value="1"/>
</dbReference>
<keyword evidence="6" id="KW-0547">Nucleotide-binding</keyword>
<evidence type="ECO:0000256" key="2">
    <source>
        <dbReference type="ARBA" id="ARBA00006402"/>
    </source>
</evidence>
<dbReference type="InterPro" id="IPR036097">
    <property type="entry name" value="HisK_dim/P_sf"/>
</dbReference>
<dbReference type="CDD" id="cd00082">
    <property type="entry name" value="HisKA"/>
    <property type="match status" value="1"/>
</dbReference>
<comment type="catalytic activity">
    <reaction evidence="1">
        <text>ATP + protein L-histidine = ADP + protein N-phospho-L-histidine.</text>
        <dbReference type="EC" id="2.7.13.3"/>
    </reaction>
</comment>
<dbReference type="Pfam" id="PF13426">
    <property type="entry name" value="PAS_9"/>
    <property type="match status" value="1"/>
</dbReference>
<evidence type="ECO:0000256" key="11">
    <source>
        <dbReference type="ARBA" id="ARBA00068150"/>
    </source>
</evidence>